<dbReference type="InterPro" id="IPR013199">
    <property type="entry name" value="HTH_Mga_DNA-bd_dom"/>
</dbReference>
<comment type="caution">
    <text evidence="5">The sequence shown here is derived from an EMBL/GenBank/DDBJ whole genome shotgun (WGS) entry which is preliminary data.</text>
</comment>
<dbReference type="OrthoDB" id="2191210at2"/>
<dbReference type="EMBL" id="JXKQ01000005">
    <property type="protein sequence ID" value="OJG45623.1"/>
    <property type="molecule type" value="Genomic_DNA"/>
</dbReference>
<dbReference type="InterPro" id="IPR036388">
    <property type="entry name" value="WH-like_DNA-bd_sf"/>
</dbReference>
<feature type="domain" description="Mga helix-turn-helix" evidence="3">
    <location>
        <begin position="79"/>
        <end position="163"/>
    </location>
</feature>
<dbReference type="PANTHER" id="PTHR30185:SF18">
    <property type="entry name" value="TRANSCRIPTIONAL REGULATOR MTLR"/>
    <property type="match status" value="1"/>
</dbReference>
<dbReference type="Gene3D" id="1.10.1790.40">
    <property type="match status" value="1"/>
</dbReference>
<evidence type="ECO:0000256" key="2">
    <source>
        <dbReference type="ARBA" id="ARBA00023163"/>
    </source>
</evidence>
<keyword evidence="2" id="KW-0804">Transcription</keyword>
<evidence type="ECO:0000313" key="6">
    <source>
        <dbReference type="Proteomes" id="UP000182077"/>
    </source>
</evidence>
<protein>
    <recommendedName>
        <fullName evidence="7">Mga helix-turn-helix domain-containing protein</fullName>
    </recommendedName>
</protein>
<dbReference type="Pfam" id="PF05043">
    <property type="entry name" value="Mga"/>
    <property type="match status" value="1"/>
</dbReference>
<feature type="domain" description="M protein trans-acting positive regulator (MGA) HTH" evidence="4">
    <location>
        <begin position="11"/>
        <end position="67"/>
    </location>
</feature>
<keyword evidence="6" id="KW-1185">Reference proteome</keyword>
<dbReference type="Gene3D" id="1.10.10.10">
    <property type="entry name" value="Winged helix-like DNA-binding domain superfamily/Winged helix DNA-binding domain"/>
    <property type="match status" value="2"/>
</dbReference>
<dbReference type="Gene3D" id="3.40.50.2300">
    <property type="match status" value="1"/>
</dbReference>
<gene>
    <name evidence="5" type="ORF">RV04_GL001912</name>
</gene>
<dbReference type="Pfam" id="PF18333">
    <property type="entry name" value="ssDNA_DBD"/>
    <property type="match status" value="1"/>
</dbReference>
<dbReference type="STRING" id="249189.RV04_GL001912"/>
<evidence type="ECO:0000259" key="3">
    <source>
        <dbReference type="Pfam" id="PF05043"/>
    </source>
</evidence>
<sequence length="482" mass="56713">MYSLLKKVITEKDIYRQIILLEQLLNHQKLTAKELAQKIATTERTIFSDLQLIRSYLPKQWELETDSNGIRLIAHKKALTNDIWEAFLPHSVSLQLIKQLFLKKELNVTQFLTENGISYETLKRQRTKINQQLRSYNIKILLTAKNARLIGDESAIRIFYHRLLLPFTHNNYFFEDYSIHEEHYLYFLEKELPNELRIQAEQIFGICWFFINTIRNKAGCRIDHFSFAKNDTLFLMYRSPLKKLYEKEGIYLHTEELFFAFFCFLESWNYNNQFGEQIIAVLATDYSQLLTSATKTVQEIAEEFHLPQLVTTSLTENVLLLLLKYAESPALSKQFQLEYHELINQHKDEHRFLYQIGLTLFEQLPQFSSSEDTTYFINLFSLLTQQAIVSIRPHRKTGYFIFQSEPAWKNYLQQELSDLLGTRIQLISIELSQLKMLTIEPGSFIISNIPLDAPPLPVIYLSTLPTKNELSQLTELTSNTYL</sequence>
<name>A0A1L8TN14_9ENTE</name>
<dbReference type="PANTHER" id="PTHR30185">
    <property type="entry name" value="CRYPTIC BETA-GLUCOSIDE BGL OPERON ANTITERMINATOR"/>
    <property type="match status" value="1"/>
</dbReference>
<dbReference type="Pfam" id="PF08280">
    <property type="entry name" value="HTH_Mga"/>
    <property type="match status" value="1"/>
</dbReference>
<dbReference type="Gene3D" id="1.10.1790.30">
    <property type="match status" value="1"/>
</dbReference>
<dbReference type="AlphaFoldDB" id="A0A1L8TN14"/>
<dbReference type="RefSeq" id="WP_071857796.1">
    <property type="nucleotide sequence ID" value="NZ_JBHSHK010000023.1"/>
</dbReference>
<accession>A0A1L8TN14</accession>
<evidence type="ECO:0000259" key="4">
    <source>
        <dbReference type="Pfam" id="PF08280"/>
    </source>
</evidence>
<keyword evidence="1" id="KW-0805">Transcription regulation</keyword>
<proteinExistence type="predicted"/>
<evidence type="ECO:0000313" key="5">
    <source>
        <dbReference type="EMBL" id="OJG45623.1"/>
    </source>
</evidence>
<evidence type="ECO:0000256" key="1">
    <source>
        <dbReference type="ARBA" id="ARBA00023015"/>
    </source>
</evidence>
<dbReference type="InterPro" id="IPR050661">
    <property type="entry name" value="BglG_antiterminators"/>
</dbReference>
<reference evidence="5 6" key="1">
    <citation type="submission" date="2014-12" db="EMBL/GenBank/DDBJ databases">
        <title>Draft genome sequences of 29 type strains of Enterococci.</title>
        <authorList>
            <person name="Zhong Z."/>
            <person name="Sun Z."/>
            <person name="Liu W."/>
            <person name="Zhang W."/>
            <person name="Zhang H."/>
        </authorList>
    </citation>
    <scope>NUCLEOTIDE SEQUENCE [LARGE SCALE GENOMIC DNA]</scope>
    <source>
        <strain evidence="5 6">DSM 17122</strain>
    </source>
</reference>
<organism evidence="5 6">
    <name type="scientific">Enterococcus hermanniensis</name>
    <dbReference type="NCBI Taxonomy" id="249189"/>
    <lineage>
        <taxon>Bacteria</taxon>
        <taxon>Bacillati</taxon>
        <taxon>Bacillota</taxon>
        <taxon>Bacilli</taxon>
        <taxon>Lactobacillales</taxon>
        <taxon>Enterococcaceae</taxon>
        <taxon>Enterococcus</taxon>
    </lineage>
</organism>
<dbReference type="Proteomes" id="UP000182077">
    <property type="component" value="Unassembled WGS sequence"/>
</dbReference>
<evidence type="ECO:0008006" key="7">
    <source>
        <dbReference type="Google" id="ProtNLM"/>
    </source>
</evidence>
<dbReference type="InterPro" id="IPR007737">
    <property type="entry name" value="Mga_HTH"/>
</dbReference>